<dbReference type="PANTHER" id="PTHR30012">
    <property type="entry name" value="GENERAL SECRETION PATHWAY PROTEIN"/>
    <property type="match status" value="1"/>
</dbReference>
<evidence type="ECO:0000256" key="8">
    <source>
        <dbReference type="SAM" id="Phobius"/>
    </source>
</evidence>
<evidence type="ECO:0000256" key="4">
    <source>
        <dbReference type="ARBA" id="ARBA00022519"/>
    </source>
</evidence>
<keyword evidence="7 8" id="KW-0472">Membrane</keyword>
<dbReference type="GO" id="GO:0005886">
    <property type="term" value="C:plasma membrane"/>
    <property type="evidence" value="ECO:0007669"/>
    <property type="project" value="UniProtKB-SubCell"/>
</dbReference>
<reference evidence="11" key="1">
    <citation type="submission" date="2017-05" db="EMBL/GenBank/DDBJ databases">
        <authorList>
            <person name="Barney B.M."/>
        </authorList>
    </citation>
    <scope>NUCLEOTIDE SEQUENCE [LARGE SCALE GENOMIC DNA]</scope>
    <source>
        <strain evidence="11">PSBB022</strain>
    </source>
</reference>
<evidence type="ECO:0000256" key="5">
    <source>
        <dbReference type="ARBA" id="ARBA00022692"/>
    </source>
</evidence>
<dbReference type="STRING" id="1209072.GCA_000766945_00486"/>
<evidence type="ECO:0000313" key="11">
    <source>
        <dbReference type="Proteomes" id="UP000216101"/>
    </source>
</evidence>
<dbReference type="GO" id="GO:0015628">
    <property type="term" value="P:protein secretion by the type II secretion system"/>
    <property type="evidence" value="ECO:0007669"/>
    <property type="project" value="TreeGrafter"/>
</dbReference>
<keyword evidence="3" id="KW-1003">Cell membrane</keyword>
<sequence length="406" mass="45162">MAMYEFKGRNTEGRLITGQLDASSPDAAVNQLLGRGITPVDINLFVEQLSFSERFARATNRGRVDKVELIMFCRQMHTITRAGIPLVKGLRGLSASLRNYTFQQALNDVVERLEAGVELSTAMRAHPKIFDNLFVSLVSVGENSGRLDLVFKQLSEYMERDLATIKSIKTALRYPSFVLIAISIAIVVINVKVIPAFAKLFSTFGAELPLPTRILIGISDFFVAYWLYLLVIIAAVVAWVYHYVRTPDGSRVWGRKKLRLIVIGDIIERASLARYARSFGLMLNAGLPLSKALELSARAVDNPYLGDKIRGIRAGVERGEGLFQTHLVSGMFTPLVLQMISVGEESGQVDALLAEVAAFYESEVEYDVKQLSDRIEPIMIVIMAGFVTVLALGIFLPMWDMYSIQK</sequence>
<keyword evidence="11" id="KW-1185">Reference proteome</keyword>
<keyword evidence="4" id="KW-0997">Cell inner membrane</keyword>
<evidence type="ECO:0000256" key="3">
    <source>
        <dbReference type="ARBA" id="ARBA00022475"/>
    </source>
</evidence>
<feature type="transmembrane region" description="Helical" evidence="8">
    <location>
        <begin position="174"/>
        <end position="194"/>
    </location>
</feature>
<comment type="caution">
    <text evidence="10">The sequence shown here is derived from an EMBL/GenBank/DDBJ whole genome shotgun (WGS) entry which is preliminary data.</text>
</comment>
<evidence type="ECO:0000313" key="10">
    <source>
        <dbReference type="EMBL" id="OZY84634.1"/>
    </source>
</evidence>
<dbReference type="FunFam" id="1.20.81.30:FF:000001">
    <property type="entry name" value="Type II secretion system protein F"/>
    <property type="match status" value="2"/>
</dbReference>
<keyword evidence="6 8" id="KW-1133">Transmembrane helix</keyword>
<feature type="transmembrane region" description="Helical" evidence="8">
    <location>
        <begin position="378"/>
        <end position="399"/>
    </location>
</feature>
<proteinExistence type="inferred from homology"/>
<dbReference type="Proteomes" id="UP000216101">
    <property type="component" value="Unassembled WGS sequence"/>
</dbReference>
<accession>A0A266Q434</accession>
<dbReference type="PRINTS" id="PR00812">
    <property type="entry name" value="BCTERIALGSPF"/>
</dbReference>
<organism evidence="10 11">
    <name type="scientific">Cellvibrio mixtus</name>
    <dbReference type="NCBI Taxonomy" id="39650"/>
    <lineage>
        <taxon>Bacteria</taxon>
        <taxon>Pseudomonadati</taxon>
        <taxon>Pseudomonadota</taxon>
        <taxon>Gammaproteobacteria</taxon>
        <taxon>Cellvibrionales</taxon>
        <taxon>Cellvibrionaceae</taxon>
        <taxon>Cellvibrio</taxon>
    </lineage>
</organism>
<comment type="similarity">
    <text evidence="2">Belongs to the GSP F family.</text>
</comment>
<keyword evidence="5 8" id="KW-0812">Transmembrane</keyword>
<dbReference type="InterPro" id="IPR018076">
    <property type="entry name" value="T2SS_GspF_dom"/>
</dbReference>
<feature type="transmembrane region" description="Helical" evidence="8">
    <location>
        <begin position="214"/>
        <end position="241"/>
    </location>
</feature>
<dbReference type="EMBL" id="NHNI01000002">
    <property type="protein sequence ID" value="OZY84634.1"/>
    <property type="molecule type" value="Genomic_DNA"/>
</dbReference>
<evidence type="ECO:0000256" key="6">
    <source>
        <dbReference type="ARBA" id="ARBA00022989"/>
    </source>
</evidence>
<dbReference type="Pfam" id="PF00482">
    <property type="entry name" value="T2SSF"/>
    <property type="match status" value="2"/>
</dbReference>
<comment type="subcellular location">
    <subcellularLocation>
        <location evidence="1">Cell inner membrane</location>
        <topology evidence="1">Multi-pass membrane protein</topology>
    </subcellularLocation>
</comment>
<gene>
    <name evidence="10" type="ORF">CBP51_15780</name>
</gene>
<dbReference type="PANTHER" id="PTHR30012:SF4">
    <property type="entry name" value="MSHA BIOGENESIS PROTEIN MSHG"/>
    <property type="match status" value="1"/>
</dbReference>
<evidence type="ECO:0000256" key="7">
    <source>
        <dbReference type="ARBA" id="ARBA00023136"/>
    </source>
</evidence>
<dbReference type="RefSeq" id="WP_094985673.1">
    <property type="nucleotide sequence ID" value="NZ_NHNI01000002.1"/>
</dbReference>
<protein>
    <submittedName>
        <fullName evidence="10">MSHA biogenesis protein MshG</fullName>
    </submittedName>
</protein>
<dbReference type="InterPro" id="IPR003004">
    <property type="entry name" value="GspF/PilC"/>
</dbReference>
<dbReference type="Gene3D" id="1.20.81.30">
    <property type="entry name" value="Type II secretion system (T2SS), domain F"/>
    <property type="match status" value="2"/>
</dbReference>
<dbReference type="AlphaFoldDB" id="A0A266Q434"/>
<feature type="domain" description="Type II secretion system protein GspF" evidence="9">
    <location>
        <begin position="276"/>
        <end position="397"/>
    </location>
</feature>
<dbReference type="InterPro" id="IPR042094">
    <property type="entry name" value="T2SS_GspF_sf"/>
</dbReference>
<feature type="domain" description="Type II secretion system protein GspF" evidence="9">
    <location>
        <begin position="72"/>
        <end position="195"/>
    </location>
</feature>
<evidence type="ECO:0000256" key="2">
    <source>
        <dbReference type="ARBA" id="ARBA00005745"/>
    </source>
</evidence>
<evidence type="ECO:0000259" key="9">
    <source>
        <dbReference type="Pfam" id="PF00482"/>
    </source>
</evidence>
<name>A0A266Q434_9GAMM</name>
<evidence type="ECO:0000256" key="1">
    <source>
        <dbReference type="ARBA" id="ARBA00004429"/>
    </source>
</evidence>